<name>A0A8H7DE55_9AGAR</name>
<reference evidence="2" key="1">
    <citation type="submission" date="2020-05" db="EMBL/GenBank/DDBJ databases">
        <title>Mycena genomes resolve the evolution of fungal bioluminescence.</title>
        <authorList>
            <person name="Tsai I.J."/>
        </authorList>
    </citation>
    <scope>NUCLEOTIDE SEQUENCE</scope>
    <source>
        <strain evidence="2">160909Yilan</strain>
    </source>
</reference>
<dbReference type="AlphaFoldDB" id="A0A8H7DE55"/>
<dbReference type="Proteomes" id="UP000623467">
    <property type="component" value="Unassembled WGS sequence"/>
</dbReference>
<evidence type="ECO:0000259" key="1">
    <source>
        <dbReference type="Pfam" id="PF13302"/>
    </source>
</evidence>
<dbReference type="EMBL" id="JACAZH010000004">
    <property type="protein sequence ID" value="KAF7371065.1"/>
    <property type="molecule type" value="Genomic_DNA"/>
</dbReference>
<dbReference type="InterPro" id="IPR016181">
    <property type="entry name" value="Acyl_CoA_acyltransferase"/>
</dbReference>
<dbReference type="Gene3D" id="3.40.630.30">
    <property type="match status" value="1"/>
</dbReference>
<evidence type="ECO:0000313" key="2">
    <source>
        <dbReference type="EMBL" id="KAF7371065.1"/>
    </source>
</evidence>
<dbReference type="PANTHER" id="PTHR43328">
    <property type="entry name" value="ACETYLTRANSFERASE-RELATED"/>
    <property type="match status" value="1"/>
</dbReference>
<dbReference type="SUPFAM" id="SSF55729">
    <property type="entry name" value="Acyl-CoA N-acyltransferases (Nat)"/>
    <property type="match status" value="1"/>
</dbReference>
<evidence type="ECO:0000313" key="3">
    <source>
        <dbReference type="Proteomes" id="UP000623467"/>
    </source>
</evidence>
<accession>A0A8H7DE55</accession>
<dbReference type="OrthoDB" id="630895at2759"/>
<dbReference type="PANTHER" id="PTHR43328:SF1">
    <property type="entry name" value="N-ACETYLTRANSFERASE DOMAIN-CONTAINING PROTEIN"/>
    <property type="match status" value="1"/>
</dbReference>
<proteinExistence type="predicted"/>
<protein>
    <submittedName>
        <fullName evidence="2">Gnat family</fullName>
    </submittedName>
</protein>
<dbReference type="InterPro" id="IPR000182">
    <property type="entry name" value="GNAT_dom"/>
</dbReference>
<gene>
    <name evidence="2" type="ORF">MSAN_00740800</name>
</gene>
<sequence length="230" mass="25686">MTGLEYNSTTGEPFLRLPAPFSSFIITPPRMADVARSVEIMNDPFVFKWMGRSTPYSVDLATAWLMKVKAQTDVAVEELRNSTEFGPVSGCPVRHIREELPDGTDVFIGDVGLVRSGWTEVLDAEERVRFVTENNARAAGDPEIAWHIGYYLAPGYNGRGLMTAAVKTIITQFGIPQMNTKYIRSSAFEGNHGSLKVLQKNDFVMVDTLVEHVRVGDEKTTLHLMEWRAS</sequence>
<feature type="domain" description="N-acetyltransferase" evidence="1">
    <location>
        <begin position="25"/>
        <end position="203"/>
    </location>
</feature>
<organism evidence="2 3">
    <name type="scientific">Mycena sanguinolenta</name>
    <dbReference type="NCBI Taxonomy" id="230812"/>
    <lineage>
        <taxon>Eukaryota</taxon>
        <taxon>Fungi</taxon>
        <taxon>Dikarya</taxon>
        <taxon>Basidiomycota</taxon>
        <taxon>Agaricomycotina</taxon>
        <taxon>Agaricomycetes</taxon>
        <taxon>Agaricomycetidae</taxon>
        <taxon>Agaricales</taxon>
        <taxon>Marasmiineae</taxon>
        <taxon>Mycenaceae</taxon>
        <taxon>Mycena</taxon>
    </lineage>
</organism>
<keyword evidence="3" id="KW-1185">Reference proteome</keyword>
<dbReference type="GO" id="GO:0016747">
    <property type="term" value="F:acyltransferase activity, transferring groups other than amino-acyl groups"/>
    <property type="evidence" value="ECO:0007669"/>
    <property type="project" value="InterPro"/>
</dbReference>
<dbReference type="Pfam" id="PF13302">
    <property type="entry name" value="Acetyltransf_3"/>
    <property type="match status" value="1"/>
</dbReference>
<comment type="caution">
    <text evidence="2">The sequence shown here is derived from an EMBL/GenBank/DDBJ whole genome shotgun (WGS) entry which is preliminary data.</text>
</comment>